<comment type="caution">
    <text evidence="2">The sequence shown here is derived from an EMBL/GenBank/DDBJ whole genome shotgun (WGS) entry which is preliminary data.</text>
</comment>
<name>A0A397PE55_9SPHN</name>
<keyword evidence="1" id="KW-0812">Transmembrane</keyword>
<evidence type="ECO:0000256" key="1">
    <source>
        <dbReference type="SAM" id="Phobius"/>
    </source>
</evidence>
<accession>A0A397PE55</accession>
<evidence type="ECO:0000313" key="2">
    <source>
        <dbReference type="EMBL" id="RIA46693.1"/>
    </source>
</evidence>
<dbReference type="EMBL" id="QXDC01000002">
    <property type="protein sequence ID" value="RIA46693.1"/>
    <property type="molecule type" value="Genomic_DNA"/>
</dbReference>
<reference evidence="2 3" key="1">
    <citation type="submission" date="2018-08" db="EMBL/GenBank/DDBJ databases">
        <title>Genomic Encyclopedia of Type Strains, Phase IV (KMG-IV): sequencing the most valuable type-strain genomes for metagenomic binning, comparative biology and taxonomic classification.</title>
        <authorList>
            <person name="Goeker M."/>
        </authorList>
    </citation>
    <scope>NUCLEOTIDE SEQUENCE [LARGE SCALE GENOMIC DNA]</scope>
    <source>
        <strain evidence="2 3">DSM 25527</strain>
    </source>
</reference>
<dbReference type="AlphaFoldDB" id="A0A397PE55"/>
<sequence length="196" mass="20282">MNAFSALSLAASSVAFLVAVTELHVTDQAARHFGWHARGNYLRGALVGGMLLAALAAIAYLIVSQDPSPATREAGGLIVLLVGFRFFFLLAAGRRIAHGADICRVLISLDDPNEPVAAEKRGAQVTLIQGYKVAATWLGASLFANPAVAALAIALGIVVAIALHARLLHPLSPSILFAGCAVSATSLGLHVISNNI</sequence>
<keyword evidence="3" id="KW-1185">Reference proteome</keyword>
<feature type="transmembrane region" description="Helical" evidence="1">
    <location>
        <begin position="41"/>
        <end position="62"/>
    </location>
</feature>
<feature type="transmembrane region" description="Helical" evidence="1">
    <location>
        <begin position="74"/>
        <end position="92"/>
    </location>
</feature>
<dbReference type="RefSeq" id="WP_119034771.1">
    <property type="nucleotide sequence ID" value="NZ_QXDC01000002.1"/>
</dbReference>
<dbReference type="Proteomes" id="UP000266568">
    <property type="component" value="Unassembled WGS sequence"/>
</dbReference>
<keyword evidence="1" id="KW-1133">Transmembrane helix</keyword>
<protein>
    <submittedName>
        <fullName evidence="2">Uncharacterized protein</fullName>
    </submittedName>
</protein>
<gene>
    <name evidence="2" type="ORF">DFR49_1244</name>
</gene>
<proteinExistence type="predicted"/>
<organism evidence="2 3">
    <name type="scientific">Hephaestia caeni</name>
    <dbReference type="NCBI Taxonomy" id="645617"/>
    <lineage>
        <taxon>Bacteria</taxon>
        <taxon>Pseudomonadati</taxon>
        <taxon>Pseudomonadota</taxon>
        <taxon>Alphaproteobacteria</taxon>
        <taxon>Sphingomonadales</taxon>
        <taxon>Sphingomonadaceae</taxon>
        <taxon>Hephaestia</taxon>
    </lineage>
</organism>
<evidence type="ECO:0000313" key="3">
    <source>
        <dbReference type="Proteomes" id="UP000266568"/>
    </source>
</evidence>
<feature type="transmembrane region" description="Helical" evidence="1">
    <location>
        <begin position="142"/>
        <end position="163"/>
    </location>
</feature>
<feature type="transmembrane region" description="Helical" evidence="1">
    <location>
        <begin position="175"/>
        <end position="193"/>
    </location>
</feature>
<keyword evidence="1" id="KW-0472">Membrane</keyword>